<feature type="region of interest" description="Disordered" evidence="1">
    <location>
        <begin position="235"/>
        <end position="278"/>
    </location>
</feature>
<proteinExistence type="predicted"/>
<keyword evidence="3" id="KW-1185">Reference proteome</keyword>
<evidence type="ECO:0000256" key="1">
    <source>
        <dbReference type="SAM" id="MobiDB-lite"/>
    </source>
</evidence>
<accession>A0A6A4HZE7</accession>
<dbReference type="EMBL" id="ML769424">
    <property type="protein sequence ID" value="KAE9403566.1"/>
    <property type="molecule type" value="Genomic_DNA"/>
</dbReference>
<protein>
    <submittedName>
        <fullName evidence="2">Uncharacterized protein</fullName>
    </submittedName>
</protein>
<evidence type="ECO:0000313" key="2">
    <source>
        <dbReference type="EMBL" id="KAE9403566.1"/>
    </source>
</evidence>
<sequence>MTIPGTDMDTEPMDGTMKSCFTFLCRQINTSSDLAFLTSGFGLRGAVVMQCCRKPLAPAYVGPGGDLGLASESCLKVISKYTFTMKKRTRNAVYIDAALGPGGVERRLKDLAHSSALKREFSISDPSLESDSQSKWSPASSLSCFSIDAYSDFDYKFKEDIIRFKRTCSLTFVSKSGLRAQVQDALLLPGPGLGRRQRLTSFVMRKSNGYANMAGADTAVDRLAPLELSLSSSTITVRPDTDASESDPSITGESESKSSSTIGSSSCSIFSVPDDSDSESDIDIDMDLIAVAAGFDFPGAWHGASSSLIPPLSPLSSKLHLQLDSGSGNSDKEGETYVYAYARADEFESVSFA</sequence>
<reference evidence="2" key="1">
    <citation type="journal article" date="2019" name="Environ. Microbiol.">
        <title>Fungal ecological strategies reflected in gene transcription - a case study of two litter decomposers.</title>
        <authorList>
            <person name="Barbi F."/>
            <person name="Kohler A."/>
            <person name="Barry K."/>
            <person name="Baskaran P."/>
            <person name="Daum C."/>
            <person name="Fauchery L."/>
            <person name="Ihrmark K."/>
            <person name="Kuo A."/>
            <person name="LaButti K."/>
            <person name="Lipzen A."/>
            <person name="Morin E."/>
            <person name="Grigoriev I.V."/>
            <person name="Henrissat B."/>
            <person name="Lindahl B."/>
            <person name="Martin F."/>
        </authorList>
    </citation>
    <scope>NUCLEOTIDE SEQUENCE</scope>
    <source>
        <strain evidence="2">JB14</strain>
    </source>
</reference>
<dbReference type="AlphaFoldDB" id="A0A6A4HZE7"/>
<gene>
    <name evidence="2" type="ORF">BT96DRAFT_990224</name>
</gene>
<dbReference type="Proteomes" id="UP000799118">
    <property type="component" value="Unassembled WGS sequence"/>
</dbReference>
<name>A0A6A4HZE7_9AGAR</name>
<evidence type="ECO:0000313" key="3">
    <source>
        <dbReference type="Proteomes" id="UP000799118"/>
    </source>
</evidence>
<organism evidence="2 3">
    <name type="scientific">Gymnopus androsaceus JB14</name>
    <dbReference type="NCBI Taxonomy" id="1447944"/>
    <lineage>
        <taxon>Eukaryota</taxon>
        <taxon>Fungi</taxon>
        <taxon>Dikarya</taxon>
        <taxon>Basidiomycota</taxon>
        <taxon>Agaricomycotina</taxon>
        <taxon>Agaricomycetes</taxon>
        <taxon>Agaricomycetidae</taxon>
        <taxon>Agaricales</taxon>
        <taxon>Marasmiineae</taxon>
        <taxon>Omphalotaceae</taxon>
        <taxon>Gymnopus</taxon>
    </lineage>
</organism>
<feature type="compositionally biased region" description="Low complexity" evidence="1">
    <location>
        <begin position="249"/>
        <end position="271"/>
    </location>
</feature>